<evidence type="ECO:0000256" key="1">
    <source>
        <dbReference type="SAM" id="MobiDB-lite"/>
    </source>
</evidence>
<dbReference type="SUPFAM" id="SSF50729">
    <property type="entry name" value="PH domain-like"/>
    <property type="match status" value="1"/>
</dbReference>
<dbReference type="AlphaFoldDB" id="A0A4S4MUD5"/>
<protein>
    <recommendedName>
        <fullName evidence="2">RanBD1 domain-containing protein</fullName>
    </recommendedName>
</protein>
<evidence type="ECO:0000313" key="4">
    <source>
        <dbReference type="Proteomes" id="UP000308730"/>
    </source>
</evidence>
<feature type="compositionally biased region" description="Low complexity" evidence="1">
    <location>
        <begin position="79"/>
        <end position="90"/>
    </location>
</feature>
<dbReference type="Gene3D" id="2.30.29.30">
    <property type="entry name" value="Pleckstrin-homology domain (PH domain)/Phosphotyrosine-binding domain (PTB)"/>
    <property type="match status" value="1"/>
</dbReference>
<keyword evidence="4" id="KW-1185">Reference proteome</keyword>
<feature type="compositionally biased region" description="Low complexity" evidence="1">
    <location>
        <begin position="156"/>
        <end position="182"/>
    </location>
</feature>
<evidence type="ECO:0000313" key="3">
    <source>
        <dbReference type="EMBL" id="THH29849.1"/>
    </source>
</evidence>
<dbReference type="Pfam" id="PF00638">
    <property type="entry name" value="Ran_BP1"/>
    <property type="match status" value="1"/>
</dbReference>
<comment type="caution">
    <text evidence="3">The sequence shown here is derived from an EMBL/GenBank/DDBJ whole genome shotgun (WGS) entry which is preliminary data.</text>
</comment>
<gene>
    <name evidence="3" type="ORF">EUX98_g4323</name>
</gene>
<organism evidence="3 4">
    <name type="scientific">Antrodiella citrinella</name>
    <dbReference type="NCBI Taxonomy" id="2447956"/>
    <lineage>
        <taxon>Eukaryota</taxon>
        <taxon>Fungi</taxon>
        <taxon>Dikarya</taxon>
        <taxon>Basidiomycota</taxon>
        <taxon>Agaricomycotina</taxon>
        <taxon>Agaricomycetes</taxon>
        <taxon>Polyporales</taxon>
        <taxon>Steccherinaceae</taxon>
        <taxon>Antrodiella</taxon>
    </lineage>
</organism>
<evidence type="ECO:0000259" key="2">
    <source>
        <dbReference type="PROSITE" id="PS50196"/>
    </source>
</evidence>
<accession>A0A4S4MUD5</accession>
<reference evidence="3 4" key="1">
    <citation type="submission" date="2019-02" db="EMBL/GenBank/DDBJ databases">
        <title>Genome sequencing of the rare red list fungi Antrodiella citrinella (Flaviporus citrinellus).</title>
        <authorList>
            <person name="Buettner E."/>
            <person name="Kellner H."/>
        </authorList>
    </citation>
    <scope>NUCLEOTIDE SEQUENCE [LARGE SCALE GENOMIC DNA]</scope>
    <source>
        <strain evidence="3 4">DSM 108506</strain>
    </source>
</reference>
<feature type="region of interest" description="Disordered" evidence="1">
    <location>
        <begin position="73"/>
        <end position="94"/>
    </location>
</feature>
<name>A0A4S4MUD5_9APHY</name>
<feature type="domain" description="RanBD1" evidence="2">
    <location>
        <begin position="358"/>
        <end position="480"/>
    </location>
</feature>
<feature type="compositionally biased region" description="Low complexity" evidence="1">
    <location>
        <begin position="285"/>
        <end position="311"/>
    </location>
</feature>
<feature type="region of interest" description="Disordered" evidence="1">
    <location>
        <begin position="127"/>
        <end position="182"/>
    </location>
</feature>
<sequence>MDEDEDEDAEVKNATAYFMALRGLNNSFLSAVAEAIKTDAFVDLTSYLAHYKSLREAEIKKYEEAKVSAKKNGSSSFTAPAAPAAAAKPAPSMPAPPTTFSGFAGFGAPSASSSSINSSSGGGFSFKPGAASSGGSSPFSFPSSSTPAERTEAPKSTFSFGAPSSSSSTSASNPFGVSSSSTPSVFGSNLFGGASFTSAKPEADKSTTNGSASNTFGPSSSAFSTPATSLSNGTGSLFGASSATATSSSGSSNLAPSFGTSDSTNSANPLFAGFGKPPAAKIGNPVGFGFGNPSSSPSVNPFTFGSSSSSSQPANPLESKVKEESGSESQESTSAPVADGGHPPLLRTSSQHDVEGEGEEQEDTEHAVRSKVFRLTKQSDGTQNWSDLGVGMLRVKTHKTSGARRLLLRNSSTGKILINFNIYTGMTPSVAKNTVSFVGHDNSDPAAPGTAVPFKLRVKTDDEAHQLKGALDRAIEFVKSKSD</sequence>
<dbReference type="PROSITE" id="PS50196">
    <property type="entry name" value="RANBD1"/>
    <property type="match status" value="1"/>
</dbReference>
<dbReference type="InterPro" id="IPR000156">
    <property type="entry name" value="Ran_bind_dom"/>
</dbReference>
<dbReference type="OrthoDB" id="185618at2759"/>
<feature type="region of interest" description="Disordered" evidence="1">
    <location>
        <begin position="197"/>
        <end position="369"/>
    </location>
</feature>
<dbReference type="InterPro" id="IPR053074">
    <property type="entry name" value="NPC_Nucleoporin"/>
</dbReference>
<feature type="compositionally biased region" description="Polar residues" evidence="1">
    <location>
        <begin position="206"/>
        <end position="217"/>
    </location>
</feature>
<dbReference type="SMART" id="SM00160">
    <property type="entry name" value="RanBD"/>
    <property type="match status" value="1"/>
</dbReference>
<dbReference type="InterPro" id="IPR011993">
    <property type="entry name" value="PH-like_dom_sf"/>
</dbReference>
<dbReference type="EMBL" id="SGPM01000104">
    <property type="protein sequence ID" value="THH29849.1"/>
    <property type="molecule type" value="Genomic_DNA"/>
</dbReference>
<dbReference type="PANTHER" id="PTHR38697:SF1">
    <property type="entry name" value="NUCLEAR PORE COMPLEX PROTEIN SIMILAR TO S. CEREVISIAE NUP2 (EUROFUNG)"/>
    <property type="match status" value="1"/>
</dbReference>
<dbReference type="Proteomes" id="UP000308730">
    <property type="component" value="Unassembled WGS sequence"/>
</dbReference>
<dbReference type="PANTHER" id="PTHR38697">
    <property type="entry name" value="NUCLEAR PORE COMPLEX PROTEIN SIMILAR TO S. CEREVISIAE NUP2 (EUROFUNG)"/>
    <property type="match status" value="1"/>
</dbReference>
<feature type="compositionally biased region" description="Low complexity" evidence="1">
    <location>
        <begin position="218"/>
        <end position="259"/>
    </location>
</feature>
<proteinExistence type="predicted"/>
<dbReference type="CDD" id="cd13170">
    <property type="entry name" value="RanBD_NUP50"/>
    <property type="match status" value="1"/>
</dbReference>
<feature type="compositionally biased region" description="Low complexity" evidence="1">
    <location>
        <begin position="127"/>
        <end position="148"/>
    </location>
</feature>